<comment type="caution">
    <text evidence="1">The sequence shown here is derived from an EMBL/GenBank/DDBJ whole genome shotgun (WGS) entry which is preliminary data.</text>
</comment>
<reference evidence="2" key="1">
    <citation type="journal article" date="2020" name="Nat. Commun.">
        <title>Genome sequence of the cluster root forming white lupin.</title>
        <authorList>
            <person name="Hufnagel B."/>
            <person name="Marques A."/>
            <person name="Soriano A."/>
            <person name="Marques L."/>
            <person name="Divol F."/>
            <person name="Doumas P."/>
            <person name="Sallet E."/>
            <person name="Mancinotti D."/>
            <person name="Carrere S."/>
            <person name="Marande W."/>
            <person name="Arribat S."/>
            <person name="Keller J."/>
            <person name="Huneau C."/>
            <person name="Blein T."/>
            <person name="Aime D."/>
            <person name="Laguerre M."/>
            <person name="Taylor J."/>
            <person name="Schubert V."/>
            <person name="Nelson M."/>
            <person name="Geu-Flores F."/>
            <person name="Crespi M."/>
            <person name="Gallardo-Guerrero K."/>
            <person name="Delaux P.-M."/>
            <person name="Salse J."/>
            <person name="Berges H."/>
            <person name="Guyot R."/>
            <person name="Gouzy J."/>
            <person name="Peret B."/>
        </authorList>
    </citation>
    <scope>NUCLEOTIDE SEQUENCE [LARGE SCALE GENOMIC DNA]</scope>
    <source>
        <strain evidence="2">cv. Amiga</strain>
    </source>
</reference>
<dbReference type="AlphaFoldDB" id="A0A6A4NNK6"/>
<accession>A0A6A4NNK6</accession>
<name>A0A6A4NNK6_LUPAL</name>
<evidence type="ECO:0000313" key="2">
    <source>
        <dbReference type="Proteomes" id="UP000447434"/>
    </source>
</evidence>
<organism evidence="1 2">
    <name type="scientific">Lupinus albus</name>
    <name type="common">White lupine</name>
    <name type="synonym">Lupinus termis</name>
    <dbReference type="NCBI Taxonomy" id="3870"/>
    <lineage>
        <taxon>Eukaryota</taxon>
        <taxon>Viridiplantae</taxon>
        <taxon>Streptophyta</taxon>
        <taxon>Embryophyta</taxon>
        <taxon>Tracheophyta</taxon>
        <taxon>Spermatophyta</taxon>
        <taxon>Magnoliopsida</taxon>
        <taxon>eudicotyledons</taxon>
        <taxon>Gunneridae</taxon>
        <taxon>Pentapetalae</taxon>
        <taxon>rosids</taxon>
        <taxon>fabids</taxon>
        <taxon>Fabales</taxon>
        <taxon>Fabaceae</taxon>
        <taxon>Papilionoideae</taxon>
        <taxon>50 kb inversion clade</taxon>
        <taxon>genistoids sensu lato</taxon>
        <taxon>core genistoids</taxon>
        <taxon>Genisteae</taxon>
        <taxon>Lupinus</taxon>
    </lineage>
</organism>
<dbReference type="EMBL" id="WOCE01000017">
    <property type="protein sequence ID" value="KAE9595316.1"/>
    <property type="molecule type" value="Genomic_DNA"/>
</dbReference>
<protein>
    <submittedName>
        <fullName evidence="1">Uncharacterized protein</fullName>
    </submittedName>
</protein>
<sequence length="66" mass="7295">MKERERVDVKDSISMVLGGLKNHPFNEGVISCAVSQGVLGSTEKLFRASESDIVGDISKNNDIYFY</sequence>
<proteinExistence type="predicted"/>
<evidence type="ECO:0000313" key="1">
    <source>
        <dbReference type="EMBL" id="KAE9595316.1"/>
    </source>
</evidence>
<dbReference type="Proteomes" id="UP000447434">
    <property type="component" value="Chromosome 17"/>
</dbReference>
<gene>
    <name evidence="1" type="ORF">Lalb_Chr17g0337451</name>
</gene>
<keyword evidence="2" id="KW-1185">Reference proteome</keyword>